<name>A0AAD7ZS54_DIPPU</name>
<keyword evidence="3" id="KW-1185">Reference proteome</keyword>
<comment type="caution">
    <text evidence="2">The sequence shown here is derived from an EMBL/GenBank/DDBJ whole genome shotgun (WGS) entry which is preliminary data.</text>
</comment>
<proteinExistence type="predicted"/>
<feature type="non-terminal residue" evidence="2">
    <location>
        <position position="1"/>
    </location>
</feature>
<dbReference type="EMBL" id="JASPKZ010007351">
    <property type="protein sequence ID" value="KAJ9584843.1"/>
    <property type="molecule type" value="Genomic_DNA"/>
</dbReference>
<evidence type="ECO:0000313" key="2">
    <source>
        <dbReference type="EMBL" id="KAJ9584843.1"/>
    </source>
</evidence>
<evidence type="ECO:0000256" key="1">
    <source>
        <dbReference type="SAM" id="MobiDB-lite"/>
    </source>
</evidence>
<reference evidence="2" key="2">
    <citation type="submission" date="2023-05" db="EMBL/GenBank/DDBJ databases">
        <authorList>
            <person name="Fouks B."/>
        </authorList>
    </citation>
    <scope>NUCLEOTIDE SEQUENCE</scope>
    <source>
        <strain evidence="2">Stay&amp;Tobe</strain>
        <tissue evidence="2">Testes</tissue>
    </source>
</reference>
<dbReference type="Proteomes" id="UP001233999">
    <property type="component" value="Unassembled WGS sequence"/>
</dbReference>
<organism evidence="2 3">
    <name type="scientific">Diploptera punctata</name>
    <name type="common">Pacific beetle cockroach</name>
    <dbReference type="NCBI Taxonomy" id="6984"/>
    <lineage>
        <taxon>Eukaryota</taxon>
        <taxon>Metazoa</taxon>
        <taxon>Ecdysozoa</taxon>
        <taxon>Arthropoda</taxon>
        <taxon>Hexapoda</taxon>
        <taxon>Insecta</taxon>
        <taxon>Pterygota</taxon>
        <taxon>Neoptera</taxon>
        <taxon>Polyneoptera</taxon>
        <taxon>Dictyoptera</taxon>
        <taxon>Blattodea</taxon>
        <taxon>Blaberoidea</taxon>
        <taxon>Blaberidae</taxon>
        <taxon>Diplopterinae</taxon>
        <taxon>Diploptera</taxon>
    </lineage>
</organism>
<feature type="compositionally biased region" description="Low complexity" evidence="1">
    <location>
        <begin position="169"/>
        <end position="182"/>
    </location>
</feature>
<accession>A0AAD7ZS54</accession>
<evidence type="ECO:0000313" key="3">
    <source>
        <dbReference type="Proteomes" id="UP001233999"/>
    </source>
</evidence>
<dbReference type="AlphaFoldDB" id="A0AAD7ZS54"/>
<reference evidence="2" key="1">
    <citation type="journal article" date="2023" name="IScience">
        <title>Live-bearing cockroach genome reveals convergent evolutionary mechanisms linked to viviparity in insects and beyond.</title>
        <authorList>
            <person name="Fouks B."/>
            <person name="Harrison M.C."/>
            <person name="Mikhailova A.A."/>
            <person name="Marchal E."/>
            <person name="English S."/>
            <person name="Carruthers M."/>
            <person name="Jennings E.C."/>
            <person name="Chiamaka E.L."/>
            <person name="Frigard R.A."/>
            <person name="Pippel M."/>
            <person name="Attardo G.M."/>
            <person name="Benoit J.B."/>
            <person name="Bornberg-Bauer E."/>
            <person name="Tobe S.S."/>
        </authorList>
    </citation>
    <scope>NUCLEOTIDE SEQUENCE</scope>
    <source>
        <strain evidence="2">Stay&amp;Tobe</strain>
    </source>
</reference>
<gene>
    <name evidence="2" type="ORF">L9F63_020810</name>
</gene>
<feature type="non-terminal residue" evidence="2">
    <location>
        <position position="207"/>
    </location>
</feature>
<sequence length="207" mass="23149">EVVCDSIIENKQKTKSYWEQLMMAAAELPRALSLGSDGEDASEQEYFDARSQISAHSPAEPTDVLEHTYGPKIVETVAKKLMEVETAKLIRTLGEESVIERDIRLQKEREEALVREREEALVRAAARLSKDEPDDGFNSIPNTDSEYGSEEKDSRIMSPEGFLHQRTQSLDSMSSGHSSGSGDTSGGRRRMTVKPLDEPEDQVLPYM</sequence>
<protein>
    <submittedName>
        <fullName evidence="2">Uncharacterized protein</fullName>
    </submittedName>
</protein>
<feature type="region of interest" description="Disordered" evidence="1">
    <location>
        <begin position="126"/>
        <end position="207"/>
    </location>
</feature>